<evidence type="ECO:0000259" key="3">
    <source>
        <dbReference type="SMART" id="SM00363"/>
    </source>
</evidence>
<reference evidence="5" key="1">
    <citation type="journal article" date="2019" name="Int. J. Syst. Evol. Microbiol.">
        <title>The Global Catalogue of Microorganisms (GCM) 10K type strain sequencing project: providing services to taxonomists for standard genome sequencing and annotation.</title>
        <authorList>
            <consortium name="The Broad Institute Genomics Platform"/>
            <consortium name="The Broad Institute Genome Sequencing Center for Infectious Disease"/>
            <person name="Wu L."/>
            <person name="Ma J."/>
        </authorList>
    </citation>
    <scope>NUCLEOTIDE SEQUENCE [LARGE SCALE GENOMIC DNA]</scope>
    <source>
        <strain evidence="5">CGMCC 4.1467</strain>
    </source>
</reference>
<evidence type="ECO:0000313" key="4">
    <source>
        <dbReference type="EMBL" id="MFC7338679.1"/>
    </source>
</evidence>
<dbReference type="Gene3D" id="3.10.290.10">
    <property type="entry name" value="RNA-binding S4 domain"/>
    <property type="match status" value="1"/>
</dbReference>
<dbReference type="EMBL" id="JBHTBS010000009">
    <property type="protein sequence ID" value="MFC7338679.1"/>
    <property type="molecule type" value="Genomic_DNA"/>
</dbReference>
<comment type="caution">
    <text evidence="4">The sequence shown here is derived from an EMBL/GenBank/DDBJ whole genome shotgun (WGS) entry which is preliminary data.</text>
</comment>
<proteinExistence type="predicted"/>
<dbReference type="SMART" id="SM00363">
    <property type="entry name" value="S4"/>
    <property type="match status" value="1"/>
</dbReference>
<dbReference type="Pfam" id="PF01479">
    <property type="entry name" value="S4"/>
    <property type="match status" value="1"/>
</dbReference>
<accession>A0ABW2LA69</accession>
<dbReference type="SUPFAM" id="SSF55174">
    <property type="entry name" value="Alpha-L RNA-binding motif"/>
    <property type="match status" value="1"/>
</dbReference>
<evidence type="ECO:0000313" key="5">
    <source>
        <dbReference type="Proteomes" id="UP001596472"/>
    </source>
</evidence>
<dbReference type="RefSeq" id="WP_379714310.1">
    <property type="nucleotide sequence ID" value="NZ_JBHTBS010000009.1"/>
</dbReference>
<dbReference type="InterPro" id="IPR002942">
    <property type="entry name" value="S4_RNA-bd"/>
</dbReference>
<keyword evidence="1" id="KW-0694">RNA-binding</keyword>
<feature type="compositionally biased region" description="Basic and acidic residues" evidence="2">
    <location>
        <begin position="123"/>
        <end position="134"/>
    </location>
</feature>
<feature type="domain" description="RNA-binding S4" evidence="3">
    <location>
        <begin position="11"/>
        <end position="77"/>
    </location>
</feature>
<gene>
    <name evidence="4" type="ORF">ACFQY0_15900</name>
</gene>
<dbReference type="CDD" id="cd00165">
    <property type="entry name" value="S4"/>
    <property type="match status" value="1"/>
</dbReference>
<evidence type="ECO:0000256" key="2">
    <source>
        <dbReference type="SAM" id="MobiDB-lite"/>
    </source>
</evidence>
<evidence type="ECO:0000256" key="1">
    <source>
        <dbReference type="PROSITE-ProRule" id="PRU00182"/>
    </source>
</evidence>
<protein>
    <submittedName>
        <fullName evidence="4">RNA-binding S4 domain-containing protein</fullName>
    </submittedName>
</protein>
<dbReference type="PROSITE" id="PS50889">
    <property type="entry name" value="S4"/>
    <property type="match status" value="1"/>
</dbReference>
<keyword evidence="5" id="KW-1185">Reference proteome</keyword>
<organism evidence="4 5">
    <name type="scientific">Haloferula chungangensis</name>
    <dbReference type="NCBI Taxonomy" id="1048331"/>
    <lineage>
        <taxon>Bacteria</taxon>
        <taxon>Pseudomonadati</taxon>
        <taxon>Verrucomicrobiota</taxon>
        <taxon>Verrucomicrobiia</taxon>
        <taxon>Verrucomicrobiales</taxon>
        <taxon>Verrucomicrobiaceae</taxon>
        <taxon>Haloferula</taxon>
    </lineage>
</organism>
<feature type="region of interest" description="Disordered" evidence="2">
    <location>
        <begin position="108"/>
        <end position="134"/>
    </location>
</feature>
<dbReference type="Proteomes" id="UP001596472">
    <property type="component" value="Unassembled WGS sequence"/>
</dbReference>
<sequence>MMRDQWGVESVRLDKWLWAVRLFKTRSLAAQACESGRVKSSGRILKAASPIRGGELIELPFQEGPGTRVVRVLGLIERRVGAADARMNCEDLTSEDVMELRRLWSVDRTSRKEGSQGRPTKKDRRDIDRHRFFE</sequence>
<name>A0ABW2LA69_9BACT</name>
<dbReference type="InterPro" id="IPR036986">
    <property type="entry name" value="S4_RNA-bd_sf"/>
</dbReference>